<dbReference type="STRING" id="1798508.A3A35_03320"/>
<accession>A0A1F6ECP8</accession>
<proteinExistence type="predicted"/>
<name>A0A1F6ECP8_9BACT</name>
<dbReference type="AlphaFoldDB" id="A0A1F6ECP8"/>
<dbReference type="InterPro" id="IPR014717">
    <property type="entry name" value="Transl_elong_EF1B/ribsomal_bS6"/>
</dbReference>
<evidence type="ECO:0000313" key="1">
    <source>
        <dbReference type="EMBL" id="OGG71448.1"/>
    </source>
</evidence>
<protein>
    <recommendedName>
        <fullName evidence="3">Pilus assembly protein PilO</fullName>
    </recommendedName>
</protein>
<comment type="caution">
    <text evidence="1">The sequence shown here is derived from an EMBL/GenBank/DDBJ whole genome shotgun (WGS) entry which is preliminary data.</text>
</comment>
<dbReference type="GO" id="GO:0043107">
    <property type="term" value="P:type IV pilus-dependent motility"/>
    <property type="evidence" value="ECO:0007669"/>
    <property type="project" value="InterPro"/>
</dbReference>
<sequence length="177" mass="20209">MKLVFPIVAIVVALGVFFSFVDPRYQGIKELRAQEKQFDEALTRSKDLRSIRDEKLKVYNSFPPEDIDRLQKLLPDHIDNIRLVMDLDTAASKYGMRLTNVSVGKPDEGPAEGSGQVKPYGSISVTFSVTTTYESFLRFLTDLETSLRLVDVVSLSFSRPRGDVYEYTITLRTYWLK</sequence>
<dbReference type="EMBL" id="MFLV01000022">
    <property type="protein sequence ID" value="OGG71448.1"/>
    <property type="molecule type" value="Genomic_DNA"/>
</dbReference>
<dbReference type="Gene3D" id="3.30.70.60">
    <property type="match status" value="1"/>
</dbReference>
<dbReference type="Pfam" id="PF04350">
    <property type="entry name" value="PilO"/>
    <property type="match status" value="1"/>
</dbReference>
<gene>
    <name evidence="1" type="ORF">A3A35_03320</name>
</gene>
<reference evidence="1 2" key="1">
    <citation type="journal article" date="2016" name="Nat. Commun.">
        <title>Thousands of microbial genomes shed light on interconnected biogeochemical processes in an aquifer system.</title>
        <authorList>
            <person name="Anantharaman K."/>
            <person name="Brown C.T."/>
            <person name="Hug L.A."/>
            <person name="Sharon I."/>
            <person name="Castelle C.J."/>
            <person name="Probst A.J."/>
            <person name="Thomas B.C."/>
            <person name="Singh A."/>
            <person name="Wilkins M.J."/>
            <person name="Karaoz U."/>
            <person name="Brodie E.L."/>
            <person name="Williams K.H."/>
            <person name="Hubbard S.S."/>
            <person name="Banfield J.F."/>
        </authorList>
    </citation>
    <scope>NUCLEOTIDE SEQUENCE [LARGE SCALE GENOMIC DNA]</scope>
</reference>
<dbReference type="Proteomes" id="UP000179115">
    <property type="component" value="Unassembled WGS sequence"/>
</dbReference>
<evidence type="ECO:0008006" key="3">
    <source>
        <dbReference type="Google" id="ProtNLM"/>
    </source>
</evidence>
<dbReference type="GO" id="GO:0043683">
    <property type="term" value="P:type IV pilus assembly"/>
    <property type="evidence" value="ECO:0007669"/>
    <property type="project" value="InterPro"/>
</dbReference>
<organism evidence="1 2">
    <name type="scientific">Candidatus Kaiserbacteria bacterium RIFCSPLOWO2_01_FULL_51_21</name>
    <dbReference type="NCBI Taxonomy" id="1798508"/>
    <lineage>
        <taxon>Bacteria</taxon>
        <taxon>Candidatus Kaiseribacteriota</taxon>
    </lineage>
</organism>
<evidence type="ECO:0000313" key="2">
    <source>
        <dbReference type="Proteomes" id="UP000179115"/>
    </source>
</evidence>
<dbReference type="InterPro" id="IPR007445">
    <property type="entry name" value="PilO"/>
</dbReference>